<feature type="domain" description="Alpha-L-rhamnosidase six-hairpin glycosidase" evidence="2">
    <location>
        <begin position="216"/>
        <end position="453"/>
    </location>
</feature>
<dbReference type="EMBL" id="KN847481">
    <property type="protein sequence ID" value="KIX01295.1"/>
    <property type="molecule type" value="Genomic_DNA"/>
</dbReference>
<dbReference type="HOGENOM" id="CLU_007933_3_0_1"/>
<feature type="chain" id="PRO_5002244517" evidence="1">
    <location>
        <begin position="19"/>
        <end position="685"/>
    </location>
</feature>
<dbReference type="PANTHER" id="PTHR34987:SF6">
    <property type="entry name" value="ALPHA-L-RHAMNOSIDASE SIX-HAIRPIN GLYCOSIDASE DOMAIN-CONTAINING PROTEIN"/>
    <property type="match status" value="1"/>
</dbReference>
<dbReference type="Pfam" id="PF17389">
    <property type="entry name" value="Bac_rhamnosid6H"/>
    <property type="match status" value="1"/>
</dbReference>
<reference evidence="3 4" key="1">
    <citation type="submission" date="2015-01" db="EMBL/GenBank/DDBJ databases">
        <title>The Genome Sequence of Rhinocladiella mackenzie CBS 650.93.</title>
        <authorList>
            <consortium name="The Broad Institute Genomics Platform"/>
            <person name="Cuomo C."/>
            <person name="de Hoog S."/>
            <person name="Gorbushina A."/>
            <person name="Stielow B."/>
            <person name="Teixiera M."/>
            <person name="Abouelleil A."/>
            <person name="Chapman S.B."/>
            <person name="Priest M."/>
            <person name="Young S.K."/>
            <person name="Wortman J."/>
            <person name="Nusbaum C."/>
            <person name="Birren B."/>
        </authorList>
    </citation>
    <scope>NUCLEOTIDE SEQUENCE [LARGE SCALE GENOMIC DNA]</scope>
    <source>
        <strain evidence="3 4">CBS 650.93</strain>
    </source>
</reference>
<dbReference type="STRING" id="1442369.A0A0D2IXH0"/>
<dbReference type="GeneID" id="25297091"/>
<accession>A0A0D2IXH0</accession>
<dbReference type="Gene3D" id="2.60.120.260">
    <property type="entry name" value="Galactose-binding domain-like"/>
    <property type="match status" value="1"/>
</dbReference>
<dbReference type="SUPFAM" id="SSF48208">
    <property type="entry name" value="Six-hairpin glycosidases"/>
    <property type="match status" value="1"/>
</dbReference>
<dbReference type="InterPro" id="IPR008928">
    <property type="entry name" value="6-hairpin_glycosidase_sf"/>
</dbReference>
<organism evidence="3 4">
    <name type="scientific">Rhinocladiella mackenziei CBS 650.93</name>
    <dbReference type="NCBI Taxonomy" id="1442369"/>
    <lineage>
        <taxon>Eukaryota</taxon>
        <taxon>Fungi</taxon>
        <taxon>Dikarya</taxon>
        <taxon>Ascomycota</taxon>
        <taxon>Pezizomycotina</taxon>
        <taxon>Eurotiomycetes</taxon>
        <taxon>Chaetothyriomycetidae</taxon>
        <taxon>Chaetothyriales</taxon>
        <taxon>Herpotrichiellaceae</taxon>
        <taxon>Rhinocladiella</taxon>
    </lineage>
</organism>
<gene>
    <name evidence="3" type="ORF">Z518_09020</name>
</gene>
<dbReference type="InterPro" id="IPR035396">
    <property type="entry name" value="Bac_rhamnosid6H"/>
</dbReference>
<dbReference type="PANTHER" id="PTHR34987">
    <property type="entry name" value="C, PUTATIVE (AFU_ORTHOLOGUE AFUA_3G02880)-RELATED"/>
    <property type="match status" value="1"/>
</dbReference>
<evidence type="ECO:0000256" key="1">
    <source>
        <dbReference type="SAM" id="SignalP"/>
    </source>
</evidence>
<evidence type="ECO:0000313" key="3">
    <source>
        <dbReference type="EMBL" id="KIX01295.1"/>
    </source>
</evidence>
<evidence type="ECO:0000259" key="2">
    <source>
        <dbReference type="Pfam" id="PF17389"/>
    </source>
</evidence>
<dbReference type="Proteomes" id="UP000053617">
    <property type="component" value="Unassembled WGS sequence"/>
</dbReference>
<dbReference type="Gene3D" id="1.50.10.10">
    <property type="match status" value="1"/>
</dbReference>
<proteinExistence type="predicted"/>
<keyword evidence="1" id="KW-0732">Signal</keyword>
<dbReference type="GO" id="GO:0005975">
    <property type="term" value="P:carbohydrate metabolic process"/>
    <property type="evidence" value="ECO:0007669"/>
    <property type="project" value="InterPro"/>
</dbReference>
<name>A0A0D2IXH0_9EURO</name>
<dbReference type="Gene3D" id="2.60.420.10">
    <property type="entry name" value="Maltose phosphorylase, domain 3"/>
    <property type="match status" value="1"/>
</dbReference>
<sequence>MSSLFVLVLCFLAQRVSTIRYAQYILTPSSRTLYPASVYNINGTVQNGMSLVNARGSATFSGPSAATYDFGRNIAGIVSFNFNTSTNARDQYIGISFTESSLWINSEGCDATADAGIDQALWFAVSGTGRRQASKEHQRGGFRYLNVYHNSSGEVSLTNLSVYFTAVPQRSAASLQAYTGYFHTNDEQLNRVWYAGAYTNDLCTIDPTTGNSLVHLGTINSSSTVRTPLTWFSNYTIAAGKSVLVDGAKRDRLVWPGDMAIAVPSIFVSTNDLSTVRDSLDSLLRLQNSSTGALPYAGTPFAQETQTFSFTYHLYSLIGIYDYYLYSGDKAYLSQNWEKFKFGLNYSTSFIDSSGMANVTSSADWLRFGMGAHNIEANAILYYTLNMGTTLASVLNDTSVAAWTGLAAGIKQAANTRLWDSAANLYRDNDTVPLTTLHPQDGNAWAILSNLTTSSAQNVNISTALASRWGPYGAPAPEAGATVSPFISGFELQAHYLAGQPRKAVSLMKRMWGDFMLDDPRMTNSTFIEGYSTNGDLHYAPYTNDPRISHAHGWATGPTSALTFYAAGLQLTSAAGRTWKIEPQLGGLNSAETGFQSSLGMFEVNVIALENGGVSVSFQTPENTTGSVVFTYEAGDGGQVTVAKVENGARLVKRAVVLPGRSGTAAFHDLQGGKYEACLVLHGKP</sequence>
<dbReference type="InterPro" id="IPR012341">
    <property type="entry name" value="6hp_glycosidase-like_sf"/>
</dbReference>
<dbReference type="OrthoDB" id="10036721at2759"/>
<dbReference type="RefSeq" id="XP_013268431.1">
    <property type="nucleotide sequence ID" value="XM_013412977.1"/>
</dbReference>
<protein>
    <submittedName>
        <fullName evidence="3">Rhinocladiella mackenziei CBS 650.93 unplaced genomic scaffold supercont1.7, whole genome shotgun sequence</fullName>
    </submittedName>
</protein>
<dbReference type="VEuPathDB" id="FungiDB:Z518_09020"/>
<keyword evidence="4" id="KW-1185">Reference proteome</keyword>
<dbReference type="GO" id="GO:0003824">
    <property type="term" value="F:catalytic activity"/>
    <property type="evidence" value="ECO:0007669"/>
    <property type="project" value="UniProtKB-ARBA"/>
</dbReference>
<evidence type="ECO:0000313" key="4">
    <source>
        <dbReference type="Proteomes" id="UP000053617"/>
    </source>
</evidence>
<dbReference type="AlphaFoldDB" id="A0A0D2IXH0"/>
<feature type="signal peptide" evidence="1">
    <location>
        <begin position="1"/>
        <end position="18"/>
    </location>
</feature>